<proteinExistence type="inferred from homology"/>
<organism evidence="7 8">
    <name type="scientific">Azospirillum palustre</name>
    <dbReference type="NCBI Taxonomy" id="2044885"/>
    <lineage>
        <taxon>Bacteria</taxon>
        <taxon>Pseudomonadati</taxon>
        <taxon>Pseudomonadota</taxon>
        <taxon>Alphaproteobacteria</taxon>
        <taxon>Rhodospirillales</taxon>
        <taxon>Azospirillaceae</taxon>
        <taxon>Azospirillum</taxon>
    </lineage>
</organism>
<dbReference type="Pfam" id="PF25137">
    <property type="entry name" value="ADH_Fe_C"/>
    <property type="match status" value="1"/>
</dbReference>
<evidence type="ECO:0000256" key="2">
    <source>
        <dbReference type="ARBA" id="ARBA00007358"/>
    </source>
</evidence>
<dbReference type="GO" id="GO:0046872">
    <property type="term" value="F:metal ion binding"/>
    <property type="evidence" value="ECO:0007669"/>
    <property type="project" value="InterPro"/>
</dbReference>
<keyword evidence="4" id="KW-0520">NAD</keyword>
<dbReference type="CDD" id="cd08192">
    <property type="entry name" value="MAR-like"/>
    <property type="match status" value="1"/>
</dbReference>
<keyword evidence="3" id="KW-0560">Oxidoreductase</keyword>
<comment type="caution">
    <text evidence="7">The sequence shown here is derived from an EMBL/GenBank/DDBJ whole genome shotgun (WGS) entry which is preliminary data.</text>
</comment>
<dbReference type="Pfam" id="PF00465">
    <property type="entry name" value="Fe-ADH"/>
    <property type="match status" value="1"/>
</dbReference>
<dbReference type="OrthoDB" id="9815791at2"/>
<keyword evidence="8" id="KW-1185">Reference proteome</keyword>
<dbReference type="GO" id="GO:0004022">
    <property type="term" value="F:alcohol dehydrogenase (NAD+) activity"/>
    <property type="evidence" value="ECO:0007669"/>
    <property type="project" value="TreeGrafter"/>
</dbReference>
<evidence type="ECO:0000256" key="4">
    <source>
        <dbReference type="ARBA" id="ARBA00023027"/>
    </source>
</evidence>
<sequence>MQSGVYEFLAQDRVIYGRPAAEAVAETAGRLGKSRLLIVASRTLSRSTGVVSAIREALGDRCIGVFDSCVEHVPRASVLALAGEVRRLQPDLIVTVGGGTPMDTVKVTLVALAEGIADEAGFDAVRIRVAEDGTRIVPAVKDLPLRQIIVPTTLSGAEFSNLGGATDVTRQVKDLYTGRHIGGQVVILDPAVTVHTPDRLWLSTGIRAVDHAVETVCSRKPQPFTDATCLHGLGMLARSLRVNQAEPDDLDARLESQLGVWLASTGLGRVEWGASHGIGHQLGAVANVPHGHCSCVMLPSVLRWNREVNADRQALVARALGREDGDAAAAVAGLVRDLGQPGSLREVGVTRDHFAAIAAGAMQNMMVRSNPRPITGEADIRDILELAW</sequence>
<dbReference type="InterPro" id="IPR056798">
    <property type="entry name" value="ADH_Fe_C"/>
</dbReference>
<comment type="cofactor">
    <cofactor evidence="1">
        <name>Fe cation</name>
        <dbReference type="ChEBI" id="CHEBI:24875"/>
    </cofactor>
</comment>
<dbReference type="InterPro" id="IPR018211">
    <property type="entry name" value="ADH_Fe_CS"/>
</dbReference>
<accession>A0A2B8B7H3</accession>
<dbReference type="InterPro" id="IPR039697">
    <property type="entry name" value="Alcohol_dehydrogenase_Fe"/>
</dbReference>
<evidence type="ECO:0000256" key="3">
    <source>
        <dbReference type="ARBA" id="ARBA00023002"/>
    </source>
</evidence>
<dbReference type="Proteomes" id="UP000225379">
    <property type="component" value="Unassembled WGS sequence"/>
</dbReference>
<dbReference type="Gene3D" id="1.20.1090.10">
    <property type="entry name" value="Dehydroquinate synthase-like - alpha domain"/>
    <property type="match status" value="1"/>
</dbReference>
<dbReference type="PANTHER" id="PTHR11496">
    <property type="entry name" value="ALCOHOL DEHYDROGENASE"/>
    <property type="match status" value="1"/>
</dbReference>
<feature type="domain" description="Fe-containing alcohol dehydrogenase-like C-terminal" evidence="6">
    <location>
        <begin position="203"/>
        <end position="387"/>
    </location>
</feature>
<evidence type="ECO:0000259" key="6">
    <source>
        <dbReference type="Pfam" id="PF25137"/>
    </source>
</evidence>
<dbReference type="InterPro" id="IPR001670">
    <property type="entry name" value="ADH_Fe/GldA"/>
</dbReference>
<protein>
    <submittedName>
        <fullName evidence="7">Alcohol dehydrogenase</fullName>
    </submittedName>
</protein>
<dbReference type="PANTHER" id="PTHR11496:SF102">
    <property type="entry name" value="ALCOHOL DEHYDROGENASE 4"/>
    <property type="match status" value="1"/>
</dbReference>
<dbReference type="PROSITE" id="PS00060">
    <property type="entry name" value="ADH_IRON_2"/>
    <property type="match status" value="1"/>
</dbReference>
<dbReference type="EMBL" id="PDKW01000040">
    <property type="protein sequence ID" value="PGH57234.1"/>
    <property type="molecule type" value="Genomic_DNA"/>
</dbReference>
<evidence type="ECO:0000259" key="5">
    <source>
        <dbReference type="Pfam" id="PF00465"/>
    </source>
</evidence>
<comment type="similarity">
    <text evidence="2">Belongs to the iron-containing alcohol dehydrogenase family.</text>
</comment>
<dbReference type="Gene3D" id="3.40.50.1970">
    <property type="match status" value="1"/>
</dbReference>
<evidence type="ECO:0000256" key="1">
    <source>
        <dbReference type="ARBA" id="ARBA00001962"/>
    </source>
</evidence>
<feature type="domain" description="Alcohol dehydrogenase iron-type/glycerol dehydrogenase GldA" evidence="5">
    <location>
        <begin position="13"/>
        <end position="190"/>
    </location>
</feature>
<dbReference type="RefSeq" id="WP_098736685.1">
    <property type="nucleotide sequence ID" value="NZ_PDKW01000040.1"/>
</dbReference>
<dbReference type="AlphaFoldDB" id="A0A2B8B7H3"/>
<dbReference type="SUPFAM" id="SSF56796">
    <property type="entry name" value="Dehydroquinate synthase-like"/>
    <property type="match status" value="1"/>
</dbReference>
<evidence type="ECO:0000313" key="8">
    <source>
        <dbReference type="Proteomes" id="UP000225379"/>
    </source>
</evidence>
<evidence type="ECO:0000313" key="7">
    <source>
        <dbReference type="EMBL" id="PGH57234.1"/>
    </source>
</evidence>
<name>A0A2B8B7H3_9PROT</name>
<gene>
    <name evidence="7" type="ORF">CRT60_12285</name>
</gene>
<reference evidence="8" key="1">
    <citation type="submission" date="2017-10" db="EMBL/GenBank/DDBJ databases">
        <authorList>
            <person name="Kravchenko I.K."/>
            <person name="Grouzdev D.S."/>
        </authorList>
    </citation>
    <scope>NUCLEOTIDE SEQUENCE [LARGE SCALE GENOMIC DNA]</scope>
    <source>
        <strain evidence="8">B2</strain>
    </source>
</reference>